<proteinExistence type="predicted"/>
<feature type="transmembrane region" description="Helical" evidence="1">
    <location>
        <begin position="40"/>
        <end position="67"/>
    </location>
</feature>
<keyword evidence="1" id="KW-0472">Membrane</keyword>
<dbReference type="AlphaFoldDB" id="A0A098BMP8"/>
<keyword evidence="1" id="KW-0812">Transmembrane</keyword>
<evidence type="ECO:0000256" key="1">
    <source>
        <dbReference type="SAM" id="Phobius"/>
    </source>
</evidence>
<name>A0A098BMP8_9NOCA</name>
<evidence type="ECO:0000313" key="2">
    <source>
        <dbReference type="EMBL" id="CDZ88991.1"/>
    </source>
</evidence>
<keyword evidence="1" id="KW-1133">Transmembrane helix</keyword>
<organism evidence="2 3">
    <name type="scientific">Rhodococcus ruber</name>
    <dbReference type="NCBI Taxonomy" id="1830"/>
    <lineage>
        <taxon>Bacteria</taxon>
        <taxon>Bacillati</taxon>
        <taxon>Actinomycetota</taxon>
        <taxon>Actinomycetes</taxon>
        <taxon>Mycobacteriales</taxon>
        <taxon>Nocardiaceae</taxon>
        <taxon>Rhodococcus</taxon>
    </lineage>
</organism>
<gene>
    <name evidence="2" type="ORF">RHRU231_450158</name>
</gene>
<dbReference type="Proteomes" id="UP000042997">
    <property type="component" value="Unassembled WGS sequence"/>
</dbReference>
<sequence>MVNTMNTTSNHHPRIHRWFAAFVIAAWATSIAYIADATGYFMPVILAGVLATAPFILLAVAILFLAAHTLPTED</sequence>
<reference evidence="2 3" key="1">
    <citation type="journal article" date="2014" name="Genome Announc.">
        <title>Draft Genome Sequence of Propane- and Butane-Oxidizing Actinobacterium Rhodococcus ruber IEGM 231.</title>
        <authorList>
            <person name="Ivshina I.B."/>
            <person name="Kuyukina M.S."/>
            <person name="Krivoruchko A.V."/>
            <person name="Barbe V."/>
            <person name="Fischer C."/>
        </authorList>
    </citation>
    <scope>NUCLEOTIDE SEQUENCE [LARGE SCALE GENOMIC DNA]</scope>
</reference>
<feature type="transmembrane region" description="Helical" evidence="1">
    <location>
        <begin position="15"/>
        <end position="34"/>
    </location>
</feature>
<protein>
    <submittedName>
        <fullName evidence="2">Uncharacterized protein</fullName>
    </submittedName>
</protein>
<accession>A0A098BMP8</accession>
<evidence type="ECO:0000313" key="3">
    <source>
        <dbReference type="Proteomes" id="UP000042997"/>
    </source>
</evidence>
<dbReference type="EMBL" id="CCSD01000056">
    <property type="protein sequence ID" value="CDZ88991.1"/>
    <property type="molecule type" value="Genomic_DNA"/>
</dbReference>